<dbReference type="Proteomes" id="UP000193100">
    <property type="component" value="Chromosome"/>
</dbReference>
<evidence type="ECO:0000313" key="3">
    <source>
        <dbReference type="Proteomes" id="UP000193100"/>
    </source>
</evidence>
<dbReference type="EMBL" id="CP020931">
    <property type="protein sequence ID" value="ARM85018.1"/>
    <property type="molecule type" value="Genomic_DNA"/>
</dbReference>
<dbReference type="STRING" id="1420917.AU15_17855"/>
<dbReference type="InterPro" id="IPR029041">
    <property type="entry name" value="FAD-linked_oxidoreductase-like"/>
</dbReference>
<name>A0A1W6KC62_9GAMM</name>
<gene>
    <name evidence="2" type="ORF">MARSALSMR5_02972</name>
</gene>
<accession>A0A1W6KC62</accession>
<dbReference type="Gene3D" id="3.20.20.220">
    <property type="match status" value="1"/>
</dbReference>
<dbReference type="RefSeq" id="WP_085681390.1">
    <property type="nucleotide sequence ID" value="NZ_CP020931.1"/>
</dbReference>
<dbReference type="SUPFAM" id="SSF51730">
    <property type="entry name" value="FAD-linked oxidoreductase"/>
    <property type="match status" value="1"/>
</dbReference>
<sequence>MKLVSDKQPFSAHDAEATARMQALVRWASIEAIPRQILAQEHLPDLLPRGTCVYVPFLPKGQFSDTLRACRHLLSVGMQPIPHVPARMAESRGQLRDWLSQLNESGVDRLLLIAGDSDAIAGPFPDTLAVLESGLLAQFQFHGIGVAAHPDGHPMADRATLIQALGIKREYARTTSTRLWVVTQFTFDANVVIDWLQSLGSILEEVPVYIGMAGPTRVKTLIAYAAQCGVGASARLMLRRPGSAKLLRAWSPDGMVRALVQYCLDNPDTLLRGIHLFPFGGLRQSAQWIQEHSGSIEDQRGQFHESSVQ</sequence>
<reference evidence="2 3" key="1">
    <citation type="submission" date="2017-04" db="EMBL/GenBank/DDBJ databases">
        <title>Genome Sequence of Marinobacter salarius strain SMR5 Isolated from a culture of the Diatom Skeletonema marinoi.</title>
        <authorList>
            <person name="Topel M."/>
            <person name="Pinder M.I.M."/>
            <person name="Johansson O.N."/>
            <person name="Kourtchenko O."/>
            <person name="Godhe A."/>
            <person name="Clarke A.K."/>
        </authorList>
    </citation>
    <scope>NUCLEOTIDE SEQUENCE [LARGE SCALE GENOMIC DNA]</scope>
    <source>
        <strain evidence="2 3">SMR5</strain>
    </source>
</reference>
<proteinExistence type="predicted"/>
<protein>
    <submittedName>
        <fullName evidence="2">Fadh2: methylenetetrahydrofolate reductase [NAD(P)H]</fullName>
    </submittedName>
</protein>
<dbReference type="GeneID" id="77256900"/>
<dbReference type="GO" id="GO:0016491">
    <property type="term" value="F:oxidoreductase activity"/>
    <property type="evidence" value="ECO:0007669"/>
    <property type="project" value="UniProtKB-KW"/>
</dbReference>
<dbReference type="AlphaFoldDB" id="A0A1W6KC62"/>
<evidence type="ECO:0000256" key="1">
    <source>
        <dbReference type="ARBA" id="ARBA00023002"/>
    </source>
</evidence>
<evidence type="ECO:0000313" key="2">
    <source>
        <dbReference type="EMBL" id="ARM85018.1"/>
    </source>
</evidence>
<organism evidence="2 3">
    <name type="scientific">Marinobacter salarius</name>
    <dbReference type="NCBI Taxonomy" id="1420917"/>
    <lineage>
        <taxon>Bacteria</taxon>
        <taxon>Pseudomonadati</taxon>
        <taxon>Pseudomonadota</taxon>
        <taxon>Gammaproteobacteria</taxon>
        <taxon>Pseudomonadales</taxon>
        <taxon>Marinobacteraceae</taxon>
        <taxon>Marinobacter</taxon>
    </lineage>
</organism>
<keyword evidence="1" id="KW-0560">Oxidoreductase</keyword>